<feature type="domain" description="Acyltransferase 3" evidence="2">
    <location>
        <begin position="7"/>
        <end position="167"/>
    </location>
</feature>
<dbReference type="InterPro" id="IPR052734">
    <property type="entry name" value="Nod_factor_acetyltransferase"/>
</dbReference>
<evidence type="ECO:0000259" key="2">
    <source>
        <dbReference type="Pfam" id="PF01757"/>
    </source>
</evidence>
<evidence type="ECO:0000313" key="4">
    <source>
        <dbReference type="Proteomes" id="UP000283341"/>
    </source>
</evidence>
<dbReference type="PANTHER" id="PTHR37312:SF1">
    <property type="entry name" value="MEMBRANE-BOUND ACYLTRANSFERASE YKRP-RELATED"/>
    <property type="match status" value="1"/>
</dbReference>
<proteinExistence type="predicted"/>
<name>A0A412IDP2_9BACE</name>
<feature type="transmembrane region" description="Helical" evidence="1">
    <location>
        <begin position="12"/>
        <end position="32"/>
    </location>
</feature>
<feature type="transmembrane region" description="Helical" evidence="1">
    <location>
        <begin position="150"/>
        <end position="167"/>
    </location>
</feature>
<feature type="transmembrane region" description="Helical" evidence="1">
    <location>
        <begin position="126"/>
        <end position="144"/>
    </location>
</feature>
<evidence type="ECO:0000313" key="3">
    <source>
        <dbReference type="EMBL" id="RGS35018.1"/>
    </source>
</evidence>
<feature type="transmembrane region" description="Helical" evidence="1">
    <location>
        <begin position="38"/>
        <end position="59"/>
    </location>
</feature>
<keyword evidence="1" id="KW-0472">Membrane</keyword>
<dbReference type="PANTHER" id="PTHR37312">
    <property type="entry name" value="MEMBRANE-BOUND ACYLTRANSFERASE YKRP-RELATED"/>
    <property type="match status" value="1"/>
</dbReference>
<dbReference type="GO" id="GO:0016747">
    <property type="term" value="F:acyltransferase activity, transferring groups other than amino-acyl groups"/>
    <property type="evidence" value="ECO:0007669"/>
    <property type="project" value="InterPro"/>
</dbReference>
<dbReference type="Pfam" id="PF01757">
    <property type="entry name" value="Acyl_transf_3"/>
    <property type="match status" value="1"/>
</dbReference>
<keyword evidence="1" id="KW-0812">Transmembrane</keyword>
<dbReference type="Proteomes" id="UP000283341">
    <property type="component" value="Unassembled WGS sequence"/>
</dbReference>
<feature type="transmembrane region" description="Helical" evidence="1">
    <location>
        <begin position="103"/>
        <end position="121"/>
    </location>
</feature>
<organism evidence="3 4">
    <name type="scientific">Bacteroides cellulosilyticus</name>
    <dbReference type="NCBI Taxonomy" id="246787"/>
    <lineage>
        <taxon>Bacteria</taxon>
        <taxon>Pseudomonadati</taxon>
        <taxon>Bacteroidota</taxon>
        <taxon>Bacteroidia</taxon>
        <taxon>Bacteroidales</taxon>
        <taxon>Bacteroidaceae</taxon>
        <taxon>Bacteroides</taxon>
    </lineage>
</organism>
<comment type="caution">
    <text evidence="3">The sequence shown here is derived from an EMBL/GenBank/DDBJ whole genome shotgun (WGS) entry which is preliminary data.</text>
</comment>
<accession>A0A412IDP2</accession>
<protein>
    <recommendedName>
        <fullName evidence="2">Acyltransferase 3 domain-containing protein</fullName>
    </recommendedName>
</protein>
<dbReference type="EMBL" id="QRVJ01000017">
    <property type="protein sequence ID" value="RGS35018.1"/>
    <property type="molecule type" value="Genomic_DNA"/>
</dbReference>
<dbReference type="InterPro" id="IPR002656">
    <property type="entry name" value="Acyl_transf_3_dom"/>
</dbReference>
<feature type="transmembrane region" description="Helical" evidence="1">
    <location>
        <begin position="71"/>
        <end position="91"/>
    </location>
</feature>
<keyword evidence="1" id="KW-1133">Transmembrane helix</keyword>
<sequence>MMMEKRIYNLDNVKVILILLVIIGHTLLNSYGDDGIEYIRFICRCFTMPLFTFISGYLTKKEQAFWKNVKYLLYPCLLFTVVNDILQMLVTPNYVFSWKQPGFAMWYLLALFIYRVLLPYLLRIKYVITLSFLLSWLVGFIPFIGNDYSLSRIFCFLPYFLLGYFVAHENRFSIIKDAIFTKLNWRGYYLCYRIYK</sequence>
<evidence type="ECO:0000256" key="1">
    <source>
        <dbReference type="SAM" id="Phobius"/>
    </source>
</evidence>
<gene>
    <name evidence="3" type="ORF">DWX97_17305</name>
</gene>
<dbReference type="AlphaFoldDB" id="A0A412IDP2"/>
<reference evidence="3 4" key="1">
    <citation type="submission" date="2018-08" db="EMBL/GenBank/DDBJ databases">
        <title>A genome reference for cultivated species of the human gut microbiota.</title>
        <authorList>
            <person name="Zou Y."/>
            <person name="Xue W."/>
            <person name="Luo G."/>
        </authorList>
    </citation>
    <scope>NUCLEOTIDE SEQUENCE [LARGE SCALE GENOMIC DNA]</scope>
    <source>
        <strain evidence="3 4">AF22-3AC</strain>
    </source>
</reference>